<dbReference type="PANTHER" id="PTHR11787:SF8">
    <property type="entry name" value="RAB GDP DISSOCIATION INHIBITOR"/>
    <property type="match status" value="1"/>
</dbReference>
<sequence length="471" mass="52761">MDEEYDVIVLGTGLKECILSGLLSVDRLKVLHMDRNDYYGGAAASLNLNQLWQKFKGGEKPPAFLGSSKEYNVDMVPKFMMANGALVRVLIHTDVTKYLLFKAVDGSYVYKQGKVYKVPANDVEALKSPLMGLFEKRRARKFFIFVQNYEEEDAKTHEGMNLRTVTTKELFDKFGLDVNTIDFVGHSLALHRDDRFLSEPAYDTVKRVKLYAESMARFQGGSPYIYPLYGLGELPQGFARLSAVYGGTYMLAKPECKVEFDEMGQVRGVTSEGETAKAKKVVCDPSYLPNKVKKVGKVVRAICFMSHPIPNTSDSDSVQIILPQKQLGRRSDMYVFCCSHSHNVAPKGKYIAFVSAEVETENPEAELEPGLALLGHVDEKIIDMYDMYEPVNDSSLDNCFISKSYDPTTHFETTVQDVLSMYTKITGKVSLFLGFLHILKHDVGHNLKVAGSAAQGHLIRCFANQQMLFSS</sequence>
<evidence type="ECO:0000256" key="1">
    <source>
        <dbReference type="ARBA" id="ARBA00005593"/>
    </source>
</evidence>
<dbReference type="GO" id="GO:0015031">
    <property type="term" value="P:protein transport"/>
    <property type="evidence" value="ECO:0007669"/>
    <property type="project" value="InterPro"/>
</dbReference>
<dbReference type="PANTHER" id="PTHR11787">
    <property type="entry name" value="RAB GDP-DISSOCIATION INHIBITOR"/>
    <property type="match status" value="1"/>
</dbReference>
<dbReference type="EMBL" id="CM026432">
    <property type="protein sequence ID" value="KAG0555953.1"/>
    <property type="molecule type" value="Genomic_DNA"/>
</dbReference>
<reference evidence="4 5" key="1">
    <citation type="submission" date="2020-06" db="EMBL/GenBank/DDBJ databases">
        <title>WGS assembly of Ceratodon purpureus strain R40.</title>
        <authorList>
            <person name="Carey S.B."/>
            <person name="Jenkins J."/>
            <person name="Shu S."/>
            <person name="Lovell J.T."/>
            <person name="Sreedasyam A."/>
            <person name="Maumus F."/>
            <person name="Tiley G.P."/>
            <person name="Fernandez-Pozo N."/>
            <person name="Barry K."/>
            <person name="Chen C."/>
            <person name="Wang M."/>
            <person name="Lipzen A."/>
            <person name="Daum C."/>
            <person name="Saski C.A."/>
            <person name="Payton A.C."/>
            <person name="Mcbreen J.C."/>
            <person name="Conrad R.E."/>
            <person name="Kollar L.M."/>
            <person name="Olsson S."/>
            <person name="Huttunen S."/>
            <person name="Landis J.B."/>
            <person name="Wickett N.J."/>
            <person name="Johnson M.G."/>
            <person name="Rensing S.A."/>
            <person name="Grimwood J."/>
            <person name="Schmutz J."/>
            <person name="Mcdaniel S.F."/>
        </authorList>
    </citation>
    <scope>NUCLEOTIDE SEQUENCE [LARGE SCALE GENOMIC DNA]</scope>
    <source>
        <strain evidence="4 5">R40</strain>
    </source>
</reference>
<accession>A0A8T0G9T7</accession>
<dbReference type="Gene3D" id="1.10.405.10">
    <property type="entry name" value="Guanine Nucleotide Dissociation Inhibitor, domain 1"/>
    <property type="match status" value="1"/>
</dbReference>
<dbReference type="GO" id="GO:0048046">
    <property type="term" value="C:apoplast"/>
    <property type="evidence" value="ECO:0007669"/>
    <property type="project" value="UniProtKB-ARBA"/>
</dbReference>
<evidence type="ECO:0000256" key="3">
    <source>
        <dbReference type="RuleBase" id="RU363124"/>
    </source>
</evidence>
<dbReference type="Gene3D" id="3.30.519.10">
    <property type="entry name" value="Guanine Nucleotide Dissociation Inhibitor, domain 2"/>
    <property type="match status" value="1"/>
</dbReference>
<organism evidence="4 5">
    <name type="scientific">Ceratodon purpureus</name>
    <name type="common">Fire moss</name>
    <name type="synonym">Dicranum purpureum</name>
    <dbReference type="NCBI Taxonomy" id="3225"/>
    <lineage>
        <taxon>Eukaryota</taxon>
        <taxon>Viridiplantae</taxon>
        <taxon>Streptophyta</taxon>
        <taxon>Embryophyta</taxon>
        <taxon>Bryophyta</taxon>
        <taxon>Bryophytina</taxon>
        <taxon>Bryopsida</taxon>
        <taxon>Dicranidae</taxon>
        <taxon>Pseudoditrichales</taxon>
        <taxon>Ditrichaceae</taxon>
        <taxon>Ceratodon</taxon>
    </lineage>
</organism>
<dbReference type="GO" id="GO:0007264">
    <property type="term" value="P:small GTPase-mediated signal transduction"/>
    <property type="evidence" value="ECO:0007669"/>
    <property type="project" value="InterPro"/>
</dbReference>
<dbReference type="PRINTS" id="PR00891">
    <property type="entry name" value="RABGDIREP"/>
</dbReference>
<dbReference type="Proteomes" id="UP000822688">
    <property type="component" value="Chromosome 11"/>
</dbReference>
<dbReference type="Pfam" id="PF00996">
    <property type="entry name" value="GDI"/>
    <property type="match status" value="1"/>
</dbReference>
<dbReference type="FunFam" id="1.10.405.10:FF:000002">
    <property type="entry name" value="Guanosine nucleotide diphosphate dissociation inhibitor"/>
    <property type="match status" value="1"/>
</dbReference>
<evidence type="ECO:0000256" key="2">
    <source>
        <dbReference type="ARBA" id="ARBA00053142"/>
    </source>
</evidence>
<comment type="caution">
    <text evidence="4">The sequence shown here is derived from an EMBL/GenBank/DDBJ whole genome shotgun (WGS) entry which is preliminary data.</text>
</comment>
<keyword evidence="5" id="KW-1185">Reference proteome</keyword>
<protein>
    <recommendedName>
        <fullName evidence="3">Guanosine nucleotide diphosphate dissociation inhibitor</fullName>
    </recommendedName>
</protein>
<dbReference type="InterPro" id="IPR018203">
    <property type="entry name" value="GDP_dissociation_inhibitor"/>
</dbReference>
<dbReference type="GO" id="GO:0016192">
    <property type="term" value="P:vesicle-mediated transport"/>
    <property type="evidence" value="ECO:0007669"/>
    <property type="project" value="TreeGrafter"/>
</dbReference>
<dbReference type="SUPFAM" id="SSF51905">
    <property type="entry name" value="FAD/NAD(P)-binding domain"/>
    <property type="match status" value="2"/>
</dbReference>
<proteinExistence type="inferred from homology"/>
<dbReference type="AlphaFoldDB" id="A0A8T0G9T7"/>
<dbReference type="GO" id="GO:0005737">
    <property type="term" value="C:cytoplasm"/>
    <property type="evidence" value="ECO:0007669"/>
    <property type="project" value="TreeGrafter"/>
</dbReference>
<evidence type="ECO:0000313" key="5">
    <source>
        <dbReference type="Proteomes" id="UP000822688"/>
    </source>
</evidence>
<evidence type="ECO:0000313" key="4">
    <source>
        <dbReference type="EMBL" id="KAG0555953.1"/>
    </source>
</evidence>
<dbReference type="InterPro" id="IPR036188">
    <property type="entry name" value="FAD/NAD-bd_sf"/>
</dbReference>
<name>A0A8T0G9T7_CERPU</name>
<comment type="similarity">
    <text evidence="1 3">Belongs to the Rab GDI family.</text>
</comment>
<dbReference type="InterPro" id="IPR000806">
    <property type="entry name" value="RabGDI"/>
</dbReference>
<dbReference type="PRINTS" id="PR00892">
    <property type="entry name" value="RABGDI"/>
</dbReference>
<dbReference type="GO" id="GO:0005093">
    <property type="term" value="F:Rab GDP-dissociation inhibitor activity"/>
    <property type="evidence" value="ECO:0007669"/>
    <property type="project" value="InterPro"/>
</dbReference>
<dbReference type="Gene3D" id="3.50.50.60">
    <property type="entry name" value="FAD/NAD(P)-binding domain"/>
    <property type="match status" value="1"/>
</dbReference>
<gene>
    <name evidence="4" type="ORF">KC19_11G015300</name>
</gene>
<comment type="function">
    <text evidence="2">Regulates the GDP/GTP exchange reaction of most RAB proteins by inhibiting the dissociation of GDP from them, and the subsequent binding of GTP.</text>
</comment>